<sequence length="253" mass="28626">MLGLNYNGEKSHRAFVMNIRRILFYNLLALVLVISWWLPTVLFWTRLDDDVFFFFNQFIGPVYPHWTELLAVLNTRAFDKILFGMLLGILCMAMLRDRNGGWPKWLAIGLVMSAVAATLGALLHEHLLMVRPSPTLWHGQVNLLSDYTSLHAKDSASDSFPSDHGLMAMVFASFMLRFADRLTAALAVTLTGLVTLPRIMVGAHWVSDVYLGSLAIALVVLPWVLCNAWIVRLINGMAAAFDTLYRRFRPSHF</sequence>
<dbReference type="CDD" id="cd01610">
    <property type="entry name" value="PAP2_like"/>
    <property type="match status" value="1"/>
</dbReference>
<keyword evidence="1" id="KW-0472">Membrane</keyword>
<keyword evidence="1" id="KW-0812">Transmembrane</keyword>
<accession>A0ABT6I8H5</accession>
<keyword evidence="1" id="KW-1133">Transmembrane helix</keyword>
<comment type="caution">
    <text evidence="3">The sequence shown here is derived from an EMBL/GenBank/DDBJ whole genome shotgun (WGS) entry which is preliminary data.</text>
</comment>
<feature type="transmembrane region" description="Helical" evidence="1">
    <location>
        <begin position="209"/>
        <end position="231"/>
    </location>
</feature>
<name>A0ABT6I8H5_9GAMM</name>
<dbReference type="Proteomes" id="UP001162135">
    <property type="component" value="Unassembled WGS sequence"/>
</dbReference>
<evidence type="ECO:0000256" key="1">
    <source>
        <dbReference type="SAM" id="Phobius"/>
    </source>
</evidence>
<evidence type="ECO:0000313" key="4">
    <source>
        <dbReference type="Proteomes" id="UP001162135"/>
    </source>
</evidence>
<organism evidence="3 4">
    <name type="scientific">Salinicola acroporae</name>
    <dbReference type="NCBI Taxonomy" id="1541440"/>
    <lineage>
        <taxon>Bacteria</taxon>
        <taxon>Pseudomonadati</taxon>
        <taxon>Pseudomonadota</taxon>
        <taxon>Gammaproteobacteria</taxon>
        <taxon>Oceanospirillales</taxon>
        <taxon>Halomonadaceae</taxon>
        <taxon>Salinicola</taxon>
    </lineage>
</organism>
<proteinExistence type="predicted"/>
<feature type="domain" description="Phosphatidic acid phosphatase type 2/haloperoxidase" evidence="2">
    <location>
        <begin position="108"/>
        <end position="224"/>
    </location>
</feature>
<reference evidence="3" key="2">
    <citation type="submission" date="2017-11" db="EMBL/GenBank/DDBJ databases">
        <authorList>
            <person name="Das S.K."/>
        </authorList>
    </citation>
    <scope>NUCLEOTIDE SEQUENCE</scope>
    <source>
        <strain evidence="3">S4-41</strain>
    </source>
</reference>
<dbReference type="SUPFAM" id="SSF48317">
    <property type="entry name" value="Acid phosphatase/Vanadium-dependent haloperoxidase"/>
    <property type="match status" value="1"/>
</dbReference>
<dbReference type="EMBL" id="PGFS01000001">
    <property type="protein sequence ID" value="MDH4573906.1"/>
    <property type="molecule type" value="Genomic_DNA"/>
</dbReference>
<dbReference type="InterPro" id="IPR000326">
    <property type="entry name" value="PAP2/HPO"/>
</dbReference>
<feature type="transmembrane region" description="Helical" evidence="1">
    <location>
        <begin position="102"/>
        <end position="123"/>
    </location>
</feature>
<protein>
    <submittedName>
        <fullName evidence="3">PA-phosphatase</fullName>
    </submittedName>
</protein>
<feature type="transmembrane region" description="Helical" evidence="1">
    <location>
        <begin position="22"/>
        <end position="45"/>
    </location>
</feature>
<evidence type="ECO:0000259" key="2">
    <source>
        <dbReference type="SMART" id="SM00014"/>
    </source>
</evidence>
<evidence type="ECO:0000313" key="3">
    <source>
        <dbReference type="EMBL" id="MDH4573906.1"/>
    </source>
</evidence>
<feature type="transmembrane region" description="Helical" evidence="1">
    <location>
        <begin position="182"/>
        <end position="203"/>
    </location>
</feature>
<dbReference type="InterPro" id="IPR036938">
    <property type="entry name" value="PAP2/HPO_sf"/>
</dbReference>
<dbReference type="SMART" id="SM00014">
    <property type="entry name" value="acidPPc"/>
    <property type="match status" value="1"/>
</dbReference>
<dbReference type="Gene3D" id="1.20.144.10">
    <property type="entry name" value="Phosphatidic acid phosphatase type 2/haloperoxidase"/>
    <property type="match status" value="1"/>
</dbReference>
<dbReference type="Pfam" id="PF01569">
    <property type="entry name" value="PAP2"/>
    <property type="match status" value="1"/>
</dbReference>
<gene>
    <name evidence="3" type="ORF">CUR86_16750</name>
</gene>
<reference evidence="3" key="1">
    <citation type="journal article" date="2015" name="Antonie Van Leeuwenhoek">
        <title>Comparative 16S rRNA signatures and multilocus sequence analysis for the genus Salinicola and description of Salinicola acroporae sp. nov., isolated from coral Acropora digitifera.</title>
        <authorList>
            <person name="Lepcha R.T."/>
            <person name="Poddar A."/>
            <person name="Schumann P."/>
            <person name="Das S.K."/>
        </authorList>
    </citation>
    <scope>NUCLEOTIDE SEQUENCE</scope>
    <source>
        <strain evidence="3">S4-41</strain>
    </source>
</reference>
<keyword evidence="4" id="KW-1185">Reference proteome</keyword>